<feature type="domain" description="T-SNARE coiled-coil homology" evidence="3">
    <location>
        <begin position="239"/>
        <end position="301"/>
    </location>
</feature>
<evidence type="ECO:0000313" key="5">
    <source>
        <dbReference type="Proteomes" id="UP000320333"/>
    </source>
</evidence>
<comment type="similarity">
    <text evidence="1">Belongs to the SNAP-25 family.</text>
</comment>
<feature type="compositionally biased region" description="Acidic residues" evidence="2">
    <location>
        <begin position="232"/>
        <end position="245"/>
    </location>
</feature>
<gene>
    <name evidence="4" type="ORF">CcCBS67573_g05559</name>
</gene>
<dbReference type="InterPro" id="IPR000727">
    <property type="entry name" value="T_SNARE_dom"/>
</dbReference>
<evidence type="ECO:0000256" key="2">
    <source>
        <dbReference type="SAM" id="MobiDB-lite"/>
    </source>
</evidence>
<feature type="region of interest" description="Disordered" evidence="2">
    <location>
        <begin position="186"/>
        <end position="245"/>
    </location>
</feature>
<dbReference type="PANTHER" id="PTHR19305">
    <property type="entry name" value="SYNAPTOSOMAL ASSOCIATED PROTEIN"/>
    <property type="match status" value="1"/>
</dbReference>
<comment type="caution">
    <text evidence="4">The sequence shown here is derived from an EMBL/GenBank/DDBJ whole genome shotgun (WGS) entry which is preliminary data.</text>
</comment>
<keyword evidence="5" id="KW-1185">Reference proteome</keyword>
<dbReference type="GO" id="GO:0019905">
    <property type="term" value="F:syntaxin binding"/>
    <property type="evidence" value="ECO:0007669"/>
    <property type="project" value="TreeGrafter"/>
</dbReference>
<dbReference type="SMART" id="SM00397">
    <property type="entry name" value="t_SNARE"/>
    <property type="match status" value="2"/>
</dbReference>
<feature type="compositionally biased region" description="Polar residues" evidence="2">
    <location>
        <begin position="189"/>
        <end position="198"/>
    </location>
</feature>
<evidence type="ECO:0000256" key="1">
    <source>
        <dbReference type="ARBA" id="ARBA00009480"/>
    </source>
</evidence>
<feature type="compositionally biased region" description="Low complexity" evidence="2">
    <location>
        <begin position="38"/>
        <end position="76"/>
    </location>
</feature>
<dbReference type="Proteomes" id="UP000320333">
    <property type="component" value="Unassembled WGS sequence"/>
</dbReference>
<protein>
    <recommendedName>
        <fullName evidence="3">t-SNARE coiled-coil homology domain-containing protein</fullName>
    </recommendedName>
</protein>
<dbReference type="SUPFAM" id="SSF58038">
    <property type="entry name" value="SNARE fusion complex"/>
    <property type="match status" value="2"/>
</dbReference>
<name>A0A507FBP2_9FUNG</name>
<dbReference type="GO" id="GO:0006906">
    <property type="term" value="P:vesicle fusion"/>
    <property type="evidence" value="ECO:0007669"/>
    <property type="project" value="TreeGrafter"/>
</dbReference>
<proteinExistence type="inferred from homology"/>
<feature type="region of interest" description="Disordered" evidence="2">
    <location>
        <begin position="282"/>
        <end position="310"/>
    </location>
</feature>
<feature type="domain" description="T-SNARE coiled-coil homology" evidence="3">
    <location>
        <begin position="99"/>
        <end position="161"/>
    </location>
</feature>
<dbReference type="GO" id="GO:0005484">
    <property type="term" value="F:SNAP receptor activity"/>
    <property type="evidence" value="ECO:0007669"/>
    <property type="project" value="TreeGrafter"/>
</dbReference>
<sequence length="310" mass="32999">MTDVFPPRKSSLAASARNPPNPHGPNGPPPAAMPYSTAPSPLAQSAAPAPSPSNAYSPATSSNAYSSSSKPNAAYAGWETVNERPEDRNNSQWLAQKTRNVQDESLNTTRAALGKMFQAEQIGQAASSKLYQQGEQINRIAGKVEMADTQRKIADAKAAELNALNKSIFVPTFGAQKVSAIKEGKLRQQLDSQQTRLNSADSSSAAYYSPQQQGSAQAPSSSSSGQRAGGEMESDGLDSDVEDEIDANLDLMSAGLARMKEMGMNMGSEIKKQNNDLKNLHGRVDETTDGINNVNKNISKHDGSSKGKKK</sequence>
<dbReference type="AlphaFoldDB" id="A0A507FBP2"/>
<reference evidence="4 5" key="1">
    <citation type="journal article" date="2019" name="Sci. Rep.">
        <title>Comparative genomics of chytrid fungi reveal insights into the obligate biotrophic and pathogenic lifestyle of Synchytrium endobioticum.</title>
        <authorList>
            <person name="van de Vossenberg B.T.L.H."/>
            <person name="Warris S."/>
            <person name="Nguyen H.D.T."/>
            <person name="van Gent-Pelzer M.P.E."/>
            <person name="Joly D.L."/>
            <person name="van de Geest H.C."/>
            <person name="Bonants P.J.M."/>
            <person name="Smith D.S."/>
            <person name="Levesque C.A."/>
            <person name="van der Lee T.A.J."/>
        </authorList>
    </citation>
    <scope>NUCLEOTIDE SEQUENCE [LARGE SCALE GENOMIC DNA]</scope>
    <source>
        <strain evidence="4 5">CBS 675.73</strain>
    </source>
</reference>
<dbReference type="GO" id="GO:0005886">
    <property type="term" value="C:plasma membrane"/>
    <property type="evidence" value="ECO:0007669"/>
    <property type="project" value="TreeGrafter"/>
</dbReference>
<organism evidence="4 5">
    <name type="scientific">Chytriomyces confervae</name>
    <dbReference type="NCBI Taxonomy" id="246404"/>
    <lineage>
        <taxon>Eukaryota</taxon>
        <taxon>Fungi</taxon>
        <taxon>Fungi incertae sedis</taxon>
        <taxon>Chytridiomycota</taxon>
        <taxon>Chytridiomycota incertae sedis</taxon>
        <taxon>Chytridiomycetes</taxon>
        <taxon>Chytridiales</taxon>
        <taxon>Chytriomycetaceae</taxon>
        <taxon>Chytriomyces</taxon>
    </lineage>
</organism>
<dbReference type="CDD" id="cd15856">
    <property type="entry name" value="SNARE_SNAP29C"/>
    <property type="match status" value="1"/>
</dbReference>
<feature type="compositionally biased region" description="Polar residues" evidence="2">
    <location>
        <begin position="90"/>
        <end position="106"/>
    </location>
</feature>
<feature type="compositionally biased region" description="Low complexity" evidence="2">
    <location>
        <begin position="199"/>
        <end position="226"/>
    </location>
</feature>
<dbReference type="EMBL" id="QEAP01000204">
    <property type="protein sequence ID" value="TPX73165.1"/>
    <property type="molecule type" value="Genomic_DNA"/>
</dbReference>
<accession>A0A507FBP2</accession>
<dbReference type="OrthoDB" id="18679at2759"/>
<feature type="region of interest" description="Disordered" evidence="2">
    <location>
        <begin position="1"/>
        <end position="106"/>
    </location>
</feature>
<feature type="compositionally biased region" description="Pro residues" evidence="2">
    <location>
        <begin position="19"/>
        <end position="32"/>
    </location>
</feature>
<dbReference type="GO" id="GO:0006887">
    <property type="term" value="P:exocytosis"/>
    <property type="evidence" value="ECO:0007669"/>
    <property type="project" value="TreeGrafter"/>
</dbReference>
<dbReference type="STRING" id="246404.A0A507FBP2"/>
<evidence type="ECO:0000259" key="3">
    <source>
        <dbReference type="PROSITE" id="PS50192"/>
    </source>
</evidence>
<feature type="compositionally biased region" description="Basic and acidic residues" evidence="2">
    <location>
        <begin position="299"/>
        <end position="310"/>
    </location>
</feature>
<dbReference type="PANTHER" id="PTHR19305:SF9">
    <property type="entry name" value="SYNAPTOSOMAL-ASSOCIATED PROTEIN 29"/>
    <property type="match status" value="1"/>
</dbReference>
<evidence type="ECO:0000313" key="4">
    <source>
        <dbReference type="EMBL" id="TPX73165.1"/>
    </source>
</evidence>
<dbReference type="PROSITE" id="PS50192">
    <property type="entry name" value="T_SNARE"/>
    <property type="match status" value="2"/>
</dbReference>
<dbReference type="Gene3D" id="1.20.5.110">
    <property type="match status" value="2"/>
</dbReference>
<dbReference type="GO" id="GO:0031201">
    <property type="term" value="C:SNARE complex"/>
    <property type="evidence" value="ECO:0007669"/>
    <property type="project" value="TreeGrafter"/>
</dbReference>